<dbReference type="EMBL" id="LUCV01000011">
    <property type="protein sequence ID" value="OAI93418.1"/>
    <property type="molecule type" value="Genomic_DNA"/>
</dbReference>
<protein>
    <submittedName>
        <fullName evidence="1">Uncharacterized protein</fullName>
    </submittedName>
</protein>
<dbReference type="AlphaFoldDB" id="A0A177SR06"/>
<proteinExistence type="predicted"/>
<sequence>MDDLRDKIEASEPLMQQAIEALRRYHEAKAAESPPDEIERLKMLADSLFQAVSEYQRRALGGPIRPLQ</sequence>
<accession>A0A177SR06</accession>
<dbReference type="Proteomes" id="UP000077752">
    <property type="component" value="Unassembled WGS sequence"/>
</dbReference>
<comment type="caution">
    <text evidence="1">The sequence shown here is derived from an EMBL/GenBank/DDBJ whole genome shotgun (WGS) entry which is preliminary data.</text>
</comment>
<reference evidence="1 2" key="1">
    <citation type="submission" date="2016-03" db="EMBL/GenBank/DDBJ databases">
        <title>Draft Genome Assembly of Pseudomonas putida strain CBF10-2.</title>
        <authorList>
            <person name="Iyer R.S."/>
            <person name="Damania A."/>
        </authorList>
    </citation>
    <scope>NUCLEOTIDE SEQUENCE [LARGE SCALE GENOMIC DNA]</scope>
    <source>
        <strain evidence="1 2">CBF10-2</strain>
    </source>
</reference>
<name>A0A177SR06_PSEPU</name>
<organism evidence="1 2">
    <name type="scientific">Pseudomonas putida</name>
    <name type="common">Arthrobacter siderocapsulatus</name>
    <dbReference type="NCBI Taxonomy" id="303"/>
    <lineage>
        <taxon>Bacteria</taxon>
        <taxon>Pseudomonadati</taxon>
        <taxon>Pseudomonadota</taxon>
        <taxon>Gammaproteobacteria</taxon>
        <taxon>Pseudomonadales</taxon>
        <taxon>Pseudomonadaceae</taxon>
        <taxon>Pseudomonas</taxon>
    </lineage>
</organism>
<evidence type="ECO:0000313" key="1">
    <source>
        <dbReference type="EMBL" id="OAI93418.1"/>
    </source>
</evidence>
<evidence type="ECO:0000313" key="2">
    <source>
        <dbReference type="Proteomes" id="UP000077752"/>
    </source>
</evidence>
<gene>
    <name evidence="1" type="ORF">AYO28_13520</name>
</gene>